<proteinExistence type="predicted"/>
<sequence>MAATAYLWVEDVPTSDIKFDINGGNITAETAVGGTPGLGYHSLDPSSDSVQFVNVTGLTTEISTQFPRRFPSAKYTISVTPLDEPTLGRYVRAYKAHNLALVGKLEELKPGFEVNESGLSPQSSPRLSERSLDLPDGVQTMSASPSPPPLEAQRPSIRHEIHSFHPISNYAPDVQDDIINGSPLRDADLDCYNVCVSPQYYLEHFDSTVLEAKLSSSHQSHYRGARDIQPYKEWLLLAGASGAQVWP</sequence>
<reference evidence="2 3" key="1">
    <citation type="submission" date="2016-06" db="EMBL/GenBank/DDBJ databases">
        <title>Evolution of pathogenesis and genome organization in the Tremellales.</title>
        <authorList>
            <person name="Cuomo C."/>
            <person name="Litvintseva A."/>
            <person name="Heitman J."/>
            <person name="Chen Y."/>
            <person name="Sun S."/>
            <person name="Springer D."/>
            <person name="Dromer F."/>
            <person name="Young S."/>
            <person name="Zeng Q."/>
            <person name="Chapman S."/>
            <person name="Gujja S."/>
            <person name="Saif S."/>
            <person name="Birren B."/>
        </authorList>
    </citation>
    <scope>NUCLEOTIDE SEQUENCE [LARGE SCALE GENOMIC DNA]</scope>
    <source>
        <strain evidence="2 3">CBS 7118</strain>
    </source>
</reference>
<dbReference type="AlphaFoldDB" id="A0A1E3IVV7"/>
<dbReference type="RefSeq" id="XP_019030356.1">
    <property type="nucleotide sequence ID" value="XM_019177605.1"/>
</dbReference>
<protein>
    <submittedName>
        <fullName evidence="2">Uncharacterized protein</fullName>
    </submittedName>
</protein>
<organism evidence="2 3">
    <name type="scientific">Cryptococcus wingfieldii CBS 7118</name>
    <dbReference type="NCBI Taxonomy" id="1295528"/>
    <lineage>
        <taxon>Eukaryota</taxon>
        <taxon>Fungi</taxon>
        <taxon>Dikarya</taxon>
        <taxon>Basidiomycota</taxon>
        <taxon>Agaricomycotina</taxon>
        <taxon>Tremellomycetes</taxon>
        <taxon>Tremellales</taxon>
        <taxon>Cryptococcaceae</taxon>
        <taxon>Cryptococcus</taxon>
    </lineage>
</organism>
<evidence type="ECO:0000256" key="1">
    <source>
        <dbReference type="SAM" id="MobiDB-lite"/>
    </source>
</evidence>
<dbReference type="GeneID" id="30194736"/>
<keyword evidence="3" id="KW-1185">Reference proteome</keyword>
<dbReference type="Proteomes" id="UP000094819">
    <property type="component" value="Unassembled WGS sequence"/>
</dbReference>
<feature type="compositionally biased region" description="Polar residues" evidence="1">
    <location>
        <begin position="117"/>
        <end position="126"/>
    </location>
</feature>
<gene>
    <name evidence="2" type="ORF">L198_05523</name>
</gene>
<name>A0A1E3IVV7_9TREE</name>
<comment type="caution">
    <text evidence="2">The sequence shown here is derived from an EMBL/GenBank/DDBJ whole genome shotgun (WGS) entry which is preliminary data.</text>
</comment>
<evidence type="ECO:0000313" key="2">
    <source>
        <dbReference type="EMBL" id="ODN92729.1"/>
    </source>
</evidence>
<accession>A0A1E3IVV7</accession>
<feature type="region of interest" description="Disordered" evidence="1">
    <location>
        <begin position="115"/>
        <end position="153"/>
    </location>
</feature>
<evidence type="ECO:0000313" key="3">
    <source>
        <dbReference type="Proteomes" id="UP000094819"/>
    </source>
</evidence>
<dbReference type="EMBL" id="AWGH01000017">
    <property type="protein sequence ID" value="ODN92729.1"/>
    <property type="molecule type" value="Genomic_DNA"/>
</dbReference>